<organism evidence="1 2">
    <name type="scientific">Acetobacter pasteurianus NBRC 3278</name>
    <dbReference type="NCBI Taxonomy" id="1226660"/>
    <lineage>
        <taxon>Bacteria</taxon>
        <taxon>Pseudomonadati</taxon>
        <taxon>Pseudomonadota</taxon>
        <taxon>Alphaproteobacteria</taxon>
        <taxon>Acetobacterales</taxon>
        <taxon>Acetobacteraceae</taxon>
        <taxon>Acetobacter</taxon>
    </lineage>
</organism>
<evidence type="ECO:0000313" key="2">
    <source>
        <dbReference type="Proteomes" id="UP000287385"/>
    </source>
</evidence>
<dbReference type="Proteomes" id="UP000287385">
    <property type="component" value="Unassembled WGS sequence"/>
</dbReference>
<sequence>MSQNTSCPADKHFTPDQIAVLQSELKEMGRSLSTLYGLLSEQSSFDIKVRQEVVPLAYNVASSHFDRIGKILGIETETASERNRRSESLRNANMRIRELEDLIGKGVQPGSLQSALKIGEKTIADWWHDSGFSFVRATTFKPYECAVQLSCAIREPSRYSETPVTDKKNAKDAQEVLRDKGFVLLEEEEGRGDFVLVDCDQTKAALLRLIKERFPSAFVKSFENRTMRYFGGGDTDCFSIKSVELSIRDYKEIFLPSN</sequence>
<proteinExistence type="predicted"/>
<protein>
    <submittedName>
        <fullName evidence="1">Uncharacterized protein</fullName>
    </submittedName>
</protein>
<dbReference type="EMBL" id="BDEV01000145">
    <property type="protein sequence ID" value="GCD64039.1"/>
    <property type="molecule type" value="Genomic_DNA"/>
</dbReference>
<dbReference type="AlphaFoldDB" id="A0A401X8Q0"/>
<gene>
    <name evidence="1" type="ORF">NBRC3278_3132</name>
</gene>
<comment type="caution">
    <text evidence="1">The sequence shown here is derived from an EMBL/GenBank/DDBJ whole genome shotgun (WGS) entry which is preliminary data.</text>
</comment>
<reference evidence="1 2" key="1">
    <citation type="submission" date="2016-06" db="EMBL/GenBank/DDBJ databases">
        <title>Acetobacter pasteurianus NBRC 3278 whole genome sequencing project.</title>
        <authorList>
            <person name="Matsutani M."/>
            <person name="Shiwa Y."/>
            <person name="Okamoto-Kainuma A."/>
            <person name="Ishikawa M."/>
            <person name="Koizumi Y."/>
            <person name="Yoshikawa H."/>
            <person name="Yakushi T."/>
            <person name="Matsushita K."/>
        </authorList>
    </citation>
    <scope>NUCLEOTIDE SEQUENCE [LARGE SCALE GENOMIC DNA]</scope>
    <source>
        <strain evidence="1 2">NBRC 3278</strain>
    </source>
</reference>
<name>A0A401X8Q0_ACEPA</name>
<evidence type="ECO:0000313" key="1">
    <source>
        <dbReference type="EMBL" id="GCD64039.1"/>
    </source>
</evidence>
<accession>A0A401X8Q0</accession>
<keyword evidence="2" id="KW-1185">Reference proteome</keyword>
<dbReference type="RefSeq" id="WP_124297852.1">
    <property type="nucleotide sequence ID" value="NZ_BDEV01000145.1"/>
</dbReference>